<dbReference type="SUPFAM" id="SSF54506">
    <property type="entry name" value="Diaminopimelate epimerase-like"/>
    <property type="match status" value="1"/>
</dbReference>
<evidence type="ECO:0000313" key="4">
    <source>
        <dbReference type="EMBL" id="ABF00129.1"/>
    </source>
</evidence>
<dbReference type="PANTHER" id="PTHR13774">
    <property type="entry name" value="PHENAZINE BIOSYNTHESIS PROTEIN"/>
    <property type="match status" value="1"/>
</dbReference>
<evidence type="ECO:0000256" key="2">
    <source>
        <dbReference type="ARBA" id="ARBA00023235"/>
    </source>
</evidence>
<proteinExistence type="inferred from homology"/>
<name>Q1KML1_9GAMM</name>
<protein>
    <recommendedName>
        <fullName evidence="5">Isomerase</fullName>
    </recommendedName>
</protein>
<dbReference type="PIRSF" id="PIRSF016184">
    <property type="entry name" value="PhzC_PhzF"/>
    <property type="match status" value="1"/>
</dbReference>
<feature type="active site" evidence="3">
    <location>
        <position position="45"/>
    </location>
</feature>
<dbReference type="EMBL" id="DQ469875">
    <property type="protein sequence ID" value="ABF00129.1"/>
    <property type="molecule type" value="Genomic_DNA"/>
</dbReference>
<dbReference type="GO" id="GO:0016853">
    <property type="term" value="F:isomerase activity"/>
    <property type="evidence" value="ECO:0007669"/>
    <property type="project" value="UniProtKB-KW"/>
</dbReference>
<dbReference type="InterPro" id="IPR003719">
    <property type="entry name" value="Phenazine_PhzF-like"/>
</dbReference>
<reference evidence="4" key="1">
    <citation type="submission" date="2006-03" db="EMBL/GenBank/DDBJ databases">
        <title>Cloning and sequencing of eicosapentaenoic acid (EPA) synthesis gene from psychrotroph Pseudoaltromonas sp. strain DS-12.</title>
        <authorList>
            <person name="Dai M."/>
            <person name="Zhang P."/>
        </authorList>
    </citation>
    <scope>NUCLEOTIDE SEQUENCE</scope>
    <source>
        <strain evidence="4">DS-12</strain>
    </source>
</reference>
<dbReference type="AlphaFoldDB" id="Q1KML1"/>
<dbReference type="Gene3D" id="3.10.310.10">
    <property type="entry name" value="Diaminopimelate Epimerase, Chain A, domain 1"/>
    <property type="match status" value="2"/>
</dbReference>
<dbReference type="PANTHER" id="PTHR13774:SF17">
    <property type="entry name" value="PHENAZINE BIOSYNTHESIS-LIKE DOMAIN-CONTAINING PROTEIN"/>
    <property type="match status" value="1"/>
</dbReference>
<organism evidence="4">
    <name type="scientific">Pseudoalteromonas sp. DS-12</name>
    <dbReference type="NCBI Taxonomy" id="375285"/>
    <lineage>
        <taxon>Bacteria</taxon>
        <taxon>Pseudomonadati</taxon>
        <taxon>Pseudomonadota</taxon>
        <taxon>Gammaproteobacteria</taxon>
        <taxon>Alteromonadales</taxon>
        <taxon>Pseudoalteromonadaceae</taxon>
        <taxon>Pseudoalteromonas</taxon>
    </lineage>
</organism>
<keyword evidence="2" id="KW-0413">Isomerase</keyword>
<evidence type="ECO:0008006" key="5">
    <source>
        <dbReference type="Google" id="ProtNLM"/>
    </source>
</evidence>
<comment type="similarity">
    <text evidence="1">Belongs to the PhzF family.</text>
</comment>
<evidence type="ECO:0000256" key="1">
    <source>
        <dbReference type="ARBA" id="ARBA00008270"/>
    </source>
</evidence>
<evidence type="ECO:0000256" key="3">
    <source>
        <dbReference type="PIRSR" id="PIRSR016184-1"/>
    </source>
</evidence>
<sequence>MRTAKFQQVDVFADKLAQGNPALVVILNHWLSDEMQAISQVNLPEAFILRSMKYGWDYHIRWFTPVGEIKLCGHATLAAGNALFHQNKYHQKEVIFHSSHGKITKDDQTLRCVFPSWGYEPHAFICPAIEGFLNKAAFEVLTKRGDLMVDLEHEDVSCYQPDFNALAHIDKYRGVIVTAQTTDAGTNYLRCFAPGGISEDPATGSAHCVIAPYWFEKLGKNKLTAIQGLENKGEFCVARGNEVLIYGHAQYLRGVIP</sequence>
<accession>Q1KML1</accession>
<dbReference type="Pfam" id="PF02567">
    <property type="entry name" value="PhzC-PhzF"/>
    <property type="match status" value="1"/>
</dbReference>
<dbReference type="GO" id="GO:0005737">
    <property type="term" value="C:cytoplasm"/>
    <property type="evidence" value="ECO:0007669"/>
    <property type="project" value="TreeGrafter"/>
</dbReference>